<accession>A0ACB9GLL4</accession>
<comment type="caution">
    <text evidence="1">The sequence shown here is derived from an EMBL/GenBank/DDBJ whole genome shotgun (WGS) entry which is preliminary data.</text>
</comment>
<sequence length="89" mass="10091">MTVLGKRRRGIEPRANSTVRNQEKWLQIQTSQIHKLRVVFKLSIKMSSRAEEEAIEFANDTHYGLAAAVISNDPERCDRVIKALDVGVV</sequence>
<name>A0ACB9GLL4_9ASTR</name>
<reference evidence="1 2" key="2">
    <citation type="journal article" date="2022" name="Mol. Ecol. Resour.">
        <title>The genomes of chicory, endive, great burdock and yacon provide insights into Asteraceae paleo-polyploidization history and plant inulin production.</title>
        <authorList>
            <person name="Fan W."/>
            <person name="Wang S."/>
            <person name="Wang H."/>
            <person name="Wang A."/>
            <person name="Jiang F."/>
            <person name="Liu H."/>
            <person name="Zhao H."/>
            <person name="Xu D."/>
            <person name="Zhang Y."/>
        </authorList>
    </citation>
    <scope>NUCLEOTIDE SEQUENCE [LARGE SCALE GENOMIC DNA]</scope>
    <source>
        <strain evidence="2">cv. Yunnan</strain>
        <tissue evidence="1">Leaves</tissue>
    </source>
</reference>
<dbReference type="Proteomes" id="UP001056120">
    <property type="component" value="Linkage Group LG14"/>
</dbReference>
<organism evidence="1 2">
    <name type="scientific">Smallanthus sonchifolius</name>
    <dbReference type="NCBI Taxonomy" id="185202"/>
    <lineage>
        <taxon>Eukaryota</taxon>
        <taxon>Viridiplantae</taxon>
        <taxon>Streptophyta</taxon>
        <taxon>Embryophyta</taxon>
        <taxon>Tracheophyta</taxon>
        <taxon>Spermatophyta</taxon>
        <taxon>Magnoliopsida</taxon>
        <taxon>eudicotyledons</taxon>
        <taxon>Gunneridae</taxon>
        <taxon>Pentapetalae</taxon>
        <taxon>asterids</taxon>
        <taxon>campanulids</taxon>
        <taxon>Asterales</taxon>
        <taxon>Asteraceae</taxon>
        <taxon>Asteroideae</taxon>
        <taxon>Heliantheae alliance</taxon>
        <taxon>Millerieae</taxon>
        <taxon>Smallanthus</taxon>
    </lineage>
</organism>
<reference evidence="2" key="1">
    <citation type="journal article" date="2022" name="Mol. Ecol. Resour.">
        <title>The genomes of chicory, endive, great burdock and yacon provide insights into Asteraceae palaeo-polyploidization history and plant inulin production.</title>
        <authorList>
            <person name="Fan W."/>
            <person name="Wang S."/>
            <person name="Wang H."/>
            <person name="Wang A."/>
            <person name="Jiang F."/>
            <person name="Liu H."/>
            <person name="Zhao H."/>
            <person name="Xu D."/>
            <person name="Zhang Y."/>
        </authorList>
    </citation>
    <scope>NUCLEOTIDE SEQUENCE [LARGE SCALE GENOMIC DNA]</scope>
    <source>
        <strain evidence="2">cv. Yunnan</strain>
    </source>
</reference>
<dbReference type="EMBL" id="CM042031">
    <property type="protein sequence ID" value="KAI3784403.1"/>
    <property type="molecule type" value="Genomic_DNA"/>
</dbReference>
<keyword evidence="2" id="KW-1185">Reference proteome</keyword>
<evidence type="ECO:0000313" key="1">
    <source>
        <dbReference type="EMBL" id="KAI3784403.1"/>
    </source>
</evidence>
<evidence type="ECO:0000313" key="2">
    <source>
        <dbReference type="Proteomes" id="UP001056120"/>
    </source>
</evidence>
<proteinExistence type="predicted"/>
<gene>
    <name evidence="1" type="ORF">L1987_43502</name>
</gene>
<protein>
    <submittedName>
        <fullName evidence="1">Uncharacterized protein</fullName>
    </submittedName>
</protein>